<dbReference type="Pfam" id="PF02698">
    <property type="entry name" value="DUF218"/>
    <property type="match status" value="1"/>
</dbReference>
<evidence type="ECO:0000313" key="3">
    <source>
        <dbReference type="Proteomes" id="UP000570851"/>
    </source>
</evidence>
<dbReference type="Proteomes" id="UP000570851">
    <property type="component" value="Unassembled WGS sequence"/>
</dbReference>
<proteinExistence type="predicted"/>
<evidence type="ECO:0000259" key="1">
    <source>
        <dbReference type="Pfam" id="PF02698"/>
    </source>
</evidence>
<gene>
    <name evidence="2" type="ORF">GNE12_07595</name>
</gene>
<organism evidence="2 3">
    <name type="scientific">Trichormus variabilis N2B</name>
    <dbReference type="NCBI Taxonomy" id="2681315"/>
    <lineage>
        <taxon>Bacteria</taxon>
        <taxon>Bacillati</taxon>
        <taxon>Cyanobacteriota</taxon>
        <taxon>Cyanophyceae</taxon>
        <taxon>Nostocales</taxon>
        <taxon>Nostocaceae</taxon>
        <taxon>Trichormus</taxon>
    </lineage>
</organism>
<dbReference type="PANTHER" id="PTHR30336:SF20">
    <property type="entry name" value="DUF218 DOMAIN-CONTAINING PROTEIN"/>
    <property type="match status" value="1"/>
</dbReference>
<reference evidence="2 3" key="1">
    <citation type="submission" date="2019-11" db="EMBL/GenBank/DDBJ databases">
        <title>Comparison of genomes from free-living endosymbiotic cyanobacteria isolated from Azolla.</title>
        <authorList>
            <person name="Thiel T."/>
            <person name="Pratte B."/>
        </authorList>
    </citation>
    <scope>NUCLEOTIDE SEQUENCE [LARGE SCALE GENOMIC DNA]</scope>
    <source>
        <strain evidence="2 3">N2B</strain>
    </source>
</reference>
<dbReference type="InterPro" id="IPR014729">
    <property type="entry name" value="Rossmann-like_a/b/a_fold"/>
</dbReference>
<sequence length="189" mass="21279">MKNNLLFRGKSFSFAVLFLPLLMWFGYQEAKNAYTQPQAVIVLGGSTRNLEREKFTASFARQHPNLPIWISGGSPPVYTKRVFKKAGIDTKRLHLDYEAVDTVTNFTTLIDELQSRGIKSVYLITSDFHMRRACIIGEIVLGSRGITFKPISVPSENSPEPIEKSLRDGARALLWVATGYTGADEKHKR</sequence>
<dbReference type="CDD" id="cd06259">
    <property type="entry name" value="YdcF-like"/>
    <property type="match status" value="1"/>
</dbReference>
<dbReference type="Gene3D" id="3.40.50.620">
    <property type="entry name" value="HUPs"/>
    <property type="match status" value="1"/>
</dbReference>
<name>A0ABR6S632_ANAVA</name>
<evidence type="ECO:0000313" key="2">
    <source>
        <dbReference type="EMBL" id="MBC1301779.1"/>
    </source>
</evidence>
<comment type="caution">
    <text evidence="2">The sequence shown here is derived from an EMBL/GenBank/DDBJ whole genome shotgun (WGS) entry which is preliminary data.</text>
</comment>
<dbReference type="InterPro" id="IPR051599">
    <property type="entry name" value="Cell_Envelope_Assoc"/>
</dbReference>
<protein>
    <submittedName>
        <fullName evidence="2">YdcF family protein</fullName>
    </submittedName>
</protein>
<dbReference type="PANTHER" id="PTHR30336">
    <property type="entry name" value="INNER MEMBRANE PROTEIN, PROBABLE PERMEASE"/>
    <property type="match status" value="1"/>
</dbReference>
<keyword evidence="3" id="KW-1185">Reference proteome</keyword>
<dbReference type="InterPro" id="IPR003848">
    <property type="entry name" value="DUF218"/>
</dbReference>
<feature type="domain" description="DUF218" evidence="1">
    <location>
        <begin position="38"/>
        <end position="154"/>
    </location>
</feature>
<dbReference type="EMBL" id="JACKZP010000020">
    <property type="protein sequence ID" value="MBC1301779.1"/>
    <property type="molecule type" value="Genomic_DNA"/>
</dbReference>
<accession>A0ABR6S632</accession>